<evidence type="ECO:0000313" key="4">
    <source>
        <dbReference type="Proteomes" id="UP000574133"/>
    </source>
</evidence>
<protein>
    <submittedName>
        <fullName evidence="3">FMN-binding protein</fullName>
    </submittedName>
</protein>
<feature type="region of interest" description="Disordered" evidence="1">
    <location>
        <begin position="25"/>
        <end position="57"/>
    </location>
</feature>
<organism evidence="3 4">
    <name type="scientific">Cohnella lubricantis</name>
    <dbReference type="NCBI Taxonomy" id="2163172"/>
    <lineage>
        <taxon>Bacteria</taxon>
        <taxon>Bacillati</taxon>
        <taxon>Bacillota</taxon>
        <taxon>Bacilli</taxon>
        <taxon>Bacillales</taxon>
        <taxon>Paenibacillaceae</taxon>
        <taxon>Cohnella</taxon>
    </lineage>
</organism>
<proteinExistence type="predicted"/>
<sequence>MQRWMGFAVSLVVIMGGLTACGGNNKDNAASSVPAQSAQASASSSASASAEPAAPAEQQGYQDGVYYAEAADFDADSGWKEVVSLKVDGGKIAAVDWNALNKDGGLDKKTYSEKGFYGMKAGGASAEWHEQAAKAEQFLLDSQDPKAISVKDDGTTDAISGVSIHVGGFQGLVEKALAAGPVQAGPYKDGVYYAEAAEFEADSGWKDNVTLTVMAGRIAAVSWNSTSKDGGADKVTRSKSGEYDIKKGGGQAAWHEEAAKAQAYLIEKQDPAAVAVKDDGTTDAISGCTIHVSGFVSLAEQALASAR</sequence>
<keyword evidence="4" id="KW-1185">Reference proteome</keyword>
<dbReference type="EMBL" id="JACJVN010000051">
    <property type="protein sequence ID" value="MBB6678200.1"/>
    <property type="molecule type" value="Genomic_DNA"/>
</dbReference>
<evidence type="ECO:0000256" key="1">
    <source>
        <dbReference type="SAM" id="MobiDB-lite"/>
    </source>
</evidence>
<reference evidence="3 4" key="1">
    <citation type="submission" date="2020-08" db="EMBL/GenBank/DDBJ databases">
        <title>Cohnella phylogeny.</title>
        <authorList>
            <person name="Dunlap C."/>
        </authorList>
    </citation>
    <scope>NUCLEOTIDE SEQUENCE [LARGE SCALE GENOMIC DNA]</scope>
    <source>
        <strain evidence="3 4">DSM 103658</strain>
    </source>
</reference>
<feature type="compositionally biased region" description="Low complexity" evidence="1">
    <location>
        <begin position="29"/>
        <end position="57"/>
    </location>
</feature>
<dbReference type="AlphaFoldDB" id="A0A841TG43"/>
<comment type="caution">
    <text evidence="3">The sequence shown here is derived from an EMBL/GenBank/DDBJ whole genome shotgun (WGS) entry which is preliminary data.</text>
</comment>
<gene>
    <name evidence="3" type="ORF">H4Q31_12905</name>
</gene>
<dbReference type="Proteomes" id="UP000574133">
    <property type="component" value="Unassembled WGS sequence"/>
</dbReference>
<feature type="chain" id="PRO_5038743884" evidence="2">
    <location>
        <begin position="21"/>
        <end position="307"/>
    </location>
</feature>
<feature type="signal peptide" evidence="2">
    <location>
        <begin position="1"/>
        <end position="20"/>
    </location>
</feature>
<dbReference type="Gene3D" id="3.90.1010.20">
    <property type="match status" value="2"/>
</dbReference>
<dbReference type="PROSITE" id="PS51257">
    <property type="entry name" value="PROKAR_LIPOPROTEIN"/>
    <property type="match status" value="1"/>
</dbReference>
<dbReference type="RefSeq" id="WP_185179469.1">
    <property type="nucleotide sequence ID" value="NZ_CBCSEP010000019.1"/>
</dbReference>
<keyword evidence="2" id="KW-0732">Signal</keyword>
<evidence type="ECO:0000313" key="3">
    <source>
        <dbReference type="EMBL" id="MBB6678200.1"/>
    </source>
</evidence>
<name>A0A841TG43_9BACL</name>
<accession>A0A841TG43</accession>
<evidence type="ECO:0000256" key="2">
    <source>
        <dbReference type="SAM" id="SignalP"/>
    </source>
</evidence>